<evidence type="ECO:0000256" key="2">
    <source>
        <dbReference type="ARBA" id="ARBA00023004"/>
    </source>
</evidence>
<accession>A0A3B0WEI7</accession>
<dbReference type="Gene3D" id="3.30.2020.30">
    <property type="match status" value="1"/>
</dbReference>
<feature type="domain" description="Gamma-butyrobetaine hydroxylase-like N-terminal" evidence="3">
    <location>
        <begin position="7"/>
        <end position="91"/>
    </location>
</feature>
<dbReference type="PANTHER" id="PTHR35303">
    <property type="entry name" value="OS02G0197800 PROTEIN"/>
    <property type="match status" value="1"/>
</dbReference>
<dbReference type="AlphaFoldDB" id="A0A3B0WEI7"/>
<keyword evidence="2" id="KW-0408">Iron</keyword>
<proteinExistence type="predicted"/>
<evidence type="ECO:0000313" key="4">
    <source>
        <dbReference type="EMBL" id="VAW53701.1"/>
    </source>
</evidence>
<organism evidence="4">
    <name type="scientific">hydrothermal vent metagenome</name>
    <dbReference type="NCBI Taxonomy" id="652676"/>
    <lineage>
        <taxon>unclassified sequences</taxon>
        <taxon>metagenomes</taxon>
        <taxon>ecological metagenomes</taxon>
    </lineage>
</organism>
<dbReference type="PANTHER" id="PTHR35303:SF5">
    <property type="entry name" value="OS02G0197800 PROTEIN"/>
    <property type="match status" value="1"/>
</dbReference>
<protein>
    <recommendedName>
        <fullName evidence="3">Gamma-butyrobetaine hydroxylase-like N-terminal domain-containing protein</fullName>
    </recommendedName>
</protein>
<dbReference type="GO" id="GO:0046872">
    <property type="term" value="F:metal ion binding"/>
    <property type="evidence" value="ECO:0007669"/>
    <property type="project" value="UniProtKB-KW"/>
</dbReference>
<name>A0A3B0WEI7_9ZZZZ</name>
<evidence type="ECO:0000256" key="1">
    <source>
        <dbReference type="ARBA" id="ARBA00022723"/>
    </source>
</evidence>
<dbReference type="EMBL" id="UOFE01000035">
    <property type="protein sequence ID" value="VAW53701.1"/>
    <property type="molecule type" value="Genomic_DNA"/>
</dbReference>
<dbReference type="InterPro" id="IPR038492">
    <property type="entry name" value="GBBH-like_N_sf"/>
</dbReference>
<dbReference type="InterPro" id="IPR010376">
    <property type="entry name" value="GBBH-like_N"/>
</dbReference>
<reference evidence="4" key="1">
    <citation type="submission" date="2018-06" db="EMBL/GenBank/DDBJ databases">
        <authorList>
            <person name="Zhirakovskaya E."/>
        </authorList>
    </citation>
    <scope>NUCLEOTIDE SEQUENCE</scope>
</reference>
<gene>
    <name evidence="4" type="ORF">MNBD_GAMMA05-1204</name>
</gene>
<evidence type="ECO:0000259" key="3">
    <source>
        <dbReference type="Pfam" id="PF06155"/>
    </source>
</evidence>
<dbReference type="Pfam" id="PF06155">
    <property type="entry name" value="GBBH-like_N"/>
    <property type="match status" value="1"/>
</dbReference>
<keyword evidence="1" id="KW-0479">Metal-binding</keyword>
<sequence length="119" mass="13940">MPRPININLHQKSRVLEIEYEGGVIHQLPCEYLRVYSPSAEVTGHSPGSEILQLNKEEVNIDSIEPQGNYALKFVYDDKHDSGLYTWEYLYELGNNYEANWQDYLERLKAVGHERRKID</sequence>